<feature type="non-terminal residue" evidence="1">
    <location>
        <position position="1"/>
    </location>
</feature>
<protein>
    <submittedName>
        <fullName evidence="1">Uncharacterized protein</fullName>
    </submittedName>
</protein>
<name>W6YK66_COCC2</name>
<dbReference type="Proteomes" id="UP000053841">
    <property type="component" value="Unassembled WGS sequence"/>
</dbReference>
<evidence type="ECO:0000313" key="2">
    <source>
        <dbReference type="Proteomes" id="UP000053841"/>
    </source>
</evidence>
<dbReference type="KEGG" id="bze:COCCADRAFT_89450"/>
<dbReference type="HOGENOM" id="CLU_2800838_0_0_1"/>
<proteinExistence type="predicted"/>
<dbReference type="GeneID" id="19152772"/>
<reference evidence="1 2" key="1">
    <citation type="journal article" date="2013" name="PLoS Genet.">
        <title>Comparative genome structure, secondary metabolite, and effector coding capacity across Cochliobolus pathogens.</title>
        <authorList>
            <person name="Condon B.J."/>
            <person name="Leng Y."/>
            <person name="Wu D."/>
            <person name="Bushley K.E."/>
            <person name="Ohm R.A."/>
            <person name="Otillar R."/>
            <person name="Martin J."/>
            <person name="Schackwitz W."/>
            <person name="Grimwood J."/>
            <person name="MohdZainudin N."/>
            <person name="Xue C."/>
            <person name="Wang R."/>
            <person name="Manning V.A."/>
            <person name="Dhillon B."/>
            <person name="Tu Z.J."/>
            <person name="Steffenson B.J."/>
            <person name="Salamov A."/>
            <person name="Sun H."/>
            <person name="Lowry S."/>
            <person name="LaButti K."/>
            <person name="Han J."/>
            <person name="Copeland A."/>
            <person name="Lindquist E."/>
            <person name="Barry K."/>
            <person name="Schmutz J."/>
            <person name="Baker S.E."/>
            <person name="Ciuffetti L.M."/>
            <person name="Grigoriev I.V."/>
            <person name="Zhong S."/>
            <person name="Turgeon B.G."/>
        </authorList>
    </citation>
    <scope>NUCLEOTIDE SEQUENCE [LARGE SCALE GENOMIC DNA]</scope>
    <source>
        <strain evidence="1 2">26-R-13</strain>
    </source>
</reference>
<sequence length="68" mass="7822">GLLGWRVVCQVVLLSGHILDHFEDSRPRRGGSESPESFFHCLTVLFKHRILYSRILKSRLWSCNALAL</sequence>
<keyword evidence="2" id="KW-1185">Reference proteome</keyword>
<gene>
    <name evidence="1" type="ORF">COCCADRAFT_89450</name>
</gene>
<evidence type="ECO:0000313" key="1">
    <source>
        <dbReference type="EMBL" id="EUC36024.1"/>
    </source>
</evidence>
<dbReference type="OrthoDB" id="10440388at2759"/>
<dbReference type="EMBL" id="KI964567">
    <property type="protein sequence ID" value="EUC36024.1"/>
    <property type="molecule type" value="Genomic_DNA"/>
</dbReference>
<accession>W6YK66</accession>
<organism evidence="1 2">
    <name type="scientific">Cochliobolus carbonum (strain 26-R-13)</name>
    <name type="common">Maize leaf spot fungus</name>
    <name type="synonym">Bipolaris zeicola</name>
    <dbReference type="NCBI Taxonomy" id="930089"/>
    <lineage>
        <taxon>Eukaryota</taxon>
        <taxon>Fungi</taxon>
        <taxon>Dikarya</taxon>
        <taxon>Ascomycota</taxon>
        <taxon>Pezizomycotina</taxon>
        <taxon>Dothideomycetes</taxon>
        <taxon>Pleosporomycetidae</taxon>
        <taxon>Pleosporales</taxon>
        <taxon>Pleosporineae</taxon>
        <taxon>Pleosporaceae</taxon>
        <taxon>Bipolaris</taxon>
    </lineage>
</organism>
<dbReference type="RefSeq" id="XP_007709744.1">
    <property type="nucleotide sequence ID" value="XM_007711554.1"/>
</dbReference>
<dbReference type="AlphaFoldDB" id="W6YK66"/>